<feature type="compositionally biased region" description="Pro residues" evidence="8">
    <location>
        <begin position="401"/>
        <end position="417"/>
    </location>
</feature>
<feature type="domain" description="tRNA(Ile)-lysidine/2-thiocytidine synthase N-terminal" evidence="9">
    <location>
        <begin position="34"/>
        <end position="209"/>
    </location>
</feature>
<feature type="binding site" evidence="7">
    <location>
        <begin position="39"/>
        <end position="44"/>
    </location>
    <ligand>
        <name>ATP</name>
        <dbReference type="ChEBI" id="CHEBI:30616"/>
    </ligand>
</feature>
<protein>
    <recommendedName>
        <fullName evidence="7">tRNA(Ile)-lysidine synthase</fullName>
        <ecNumber evidence="7">6.3.4.19</ecNumber>
    </recommendedName>
    <alternativeName>
        <fullName evidence="7">tRNA(Ile)-2-lysyl-cytidine synthase</fullName>
    </alternativeName>
    <alternativeName>
        <fullName evidence="7">tRNA(Ile)-lysidine synthetase</fullName>
    </alternativeName>
</protein>
<dbReference type="NCBIfam" id="TIGR02432">
    <property type="entry name" value="lysidine_TilS_N"/>
    <property type="match status" value="1"/>
</dbReference>
<dbReference type="PANTHER" id="PTHR43033:SF1">
    <property type="entry name" value="TRNA(ILE)-LYSIDINE SYNTHASE-RELATED"/>
    <property type="match status" value="1"/>
</dbReference>
<comment type="catalytic activity">
    <reaction evidence="6 7">
        <text>cytidine(34) in tRNA(Ile2) + L-lysine + ATP = lysidine(34) in tRNA(Ile2) + AMP + diphosphate + H(+)</text>
        <dbReference type="Rhea" id="RHEA:43744"/>
        <dbReference type="Rhea" id="RHEA-COMP:10625"/>
        <dbReference type="Rhea" id="RHEA-COMP:10670"/>
        <dbReference type="ChEBI" id="CHEBI:15378"/>
        <dbReference type="ChEBI" id="CHEBI:30616"/>
        <dbReference type="ChEBI" id="CHEBI:32551"/>
        <dbReference type="ChEBI" id="CHEBI:33019"/>
        <dbReference type="ChEBI" id="CHEBI:82748"/>
        <dbReference type="ChEBI" id="CHEBI:83665"/>
        <dbReference type="ChEBI" id="CHEBI:456215"/>
        <dbReference type="EC" id="6.3.4.19"/>
    </reaction>
</comment>
<keyword evidence="2 7" id="KW-0436">Ligase</keyword>
<comment type="domain">
    <text evidence="7">The N-terminal region contains the highly conserved SGGXDS motif, predicted to be a P-loop motif involved in ATP binding.</text>
</comment>
<dbReference type="SUPFAM" id="SSF52402">
    <property type="entry name" value="Adenine nucleotide alpha hydrolases-like"/>
    <property type="match status" value="1"/>
</dbReference>
<comment type="subcellular location">
    <subcellularLocation>
        <location evidence="7">Cytoplasm</location>
    </subcellularLocation>
</comment>
<dbReference type="InterPro" id="IPR015262">
    <property type="entry name" value="tRNA_Ile_lys_synt_subst-bd"/>
</dbReference>
<proteinExistence type="inferred from homology"/>
<organism evidence="11 12">
    <name type="scientific">Isoptericola luteus</name>
    <dbReference type="NCBI Taxonomy" id="2879484"/>
    <lineage>
        <taxon>Bacteria</taxon>
        <taxon>Bacillati</taxon>
        <taxon>Actinomycetota</taxon>
        <taxon>Actinomycetes</taxon>
        <taxon>Micrococcales</taxon>
        <taxon>Promicromonosporaceae</taxon>
        <taxon>Isoptericola</taxon>
    </lineage>
</organism>
<evidence type="ECO:0000256" key="6">
    <source>
        <dbReference type="ARBA" id="ARBA00048539"/>
    </source>
</evidence>
<evidence type="ECO:0000259" key="10">
    <source>
        <dbReference type="Pfam" id="PF09179"/>
    </source>
</evidence>
<dbReference type="EMBL" id="JAIXCQ010000003">
    <property type="protein sequence ID" value="MCA5893079.1"/>
    <property type="molecule type" value="Genomic_DNA"/>
</dbReference>
<sequence length="417" mass="42055">MARVDPALAAARGAVRAELARLAADGGLVPGGLVLVACSGGADSLALAAVTAVEGRRVGRSVRSRGHAVRVGAVVVDHGLQPGSDDVAVRAAEQCRALGLDPVVVRRVHVAAGPGAGGTEAAARDARYGALAETAAELDAVAVLLGHTLDDQAESVLLGLARGSGARSLAGMPRRRGRYRRPFLDLRRTQTEAVCAALGIDFWTDPTNLLPDVRPCPSPSGAGKATDRDDGAPARTRVRHAVVPVLEDVLGPGVVAALGRTADQLRDDADLLDRLAADLLAQATVPAEPAEPCVPAGPTGPGGTASPAGRSGGRAPDAGGLVLDAVVLAGAPAALRRRALRSAAAAVGCAPGATGARHVDALDALVVSWRGQGAAHLPGGARAVRACGRLFLRPSPDRTHTPPPDAAPQPPTRPTEE</sequence>
<dbReference type="Pfam" id="PF09179">
    <property type="entry name" value="TilS"/>
    <property type="match status" value="1"/>
</dbReference>
<reference evidence="11 12" key="1">
    <citation type="submission" date="2021-09" db="EMBL/GenBank/DDBJ databases">
        <title>Isoptericola luteus sp. nov., a novel bacterium isolated from Harbin, the capital city of Heilongjiang province.</title>
        <authorList>
            <person name="Li J."/>
        </authorList>
    </citation>
    <scope>NUCLEOTIDE SEQUENCE [LARGE SCALE GENOMIC DNA]</scope>
    <source>
        <strain evidence="11 12">NEAU-Y5</strain>
    </source>
</reference>
<evidence type="ECO:0000256" key="2">
    <source>
        <dbReference type="ARBA" id="ARBA00022598"/>
    </source>
</evidence>
<comment type="caution">
    <text evidence="11">The sequence shown here is derived from an EMBL/GenBank/DDBJ whole genome shotgun (WGS) entry which is preliminary data.</text>
</comment>
<evidence type="ECO:0000256" key="7">
    <source>
        <dbReference type="HAMAP-Rule" id="MF_01161"/>
    </source>
</evidence>
<evidence type="ECO:0000256" key="3">
    <source>
        <dbReference type="ARBA" id="ARBA00022694"/>
    </source>
</evidence>
<dbReference type="Gene3D" id="3.40.50.620">
    <property type="entry name" value="HUPs"/>
    <property type="match status" value="1"/>
</dbReference>
<evidence type="ECO:0000256" key="1">
    <source>
        <dbReference type="ARBA" id="ARBA00022490"/>
    </source>
</evidence>
<feature type="region of interest" description="Disordered" evidence="8">
    <location>
        <begin position="288"/>
        <end position="315"/>
    </location>
</feature>
<dbReference type="CDD" id="cd01992">
    <property type="entry name" value="TilS_N"/>
    <property type="match status" value="1"/>
</dbReference>
<name>A0ABS7ZHJ8_9MICO</name>
<evidence type="ECO:0000256" key="5">
    <source>
        <dbReference type="ARBA" id="ARBA00022840"/>
    </source>
</evidence>
<dbReference type="Pfam" id="PF01171">
    <property type="entry name" value="ATP_bind_3"/>
    <property type="match status" value="1"/>
</dbReference>
<dbReference type="PANTHER" id="PTHR43033">
    <property type="entry name" value="TRNA(ILE)-LYSIDINE SYNTHASE-RELATED"/>
    <property type="match status" value="1"/>
</dbReference>
<feature type="compositionally biased region" description="Low complexity" evidence="8">
    <location>
        <begin position="288"/>
        <end position="297"/>
    </location>
</feature>
<feature type="compositionally biased region" description="Low complexity" evidence="8">
    <location>
        <begin position="304"/>
        <end position="315"/>
    </location>
</feature>
<accession>A0ABS7ZHJ8</accession>
<dbReference type="InterPro" id="IPR011063">
    <property type="entry name" value="TilS/TtcA_N"/>
</dbReference>
<dbReference type="InterPro" id="IPR012795">
    <property type="entry name" value="tRNA_Ile_lys_synt_N"/>
</dbReference>
<feature type="region of interest" description="Disordered" evidence="8">
    <location>
        <begin position="392"/>
        <end position="417"/>
    </location>
</feature>
<gene>
    <name evidence="7 11" type="primary">tilS</name>
    <name evidence="11" type="ORF">LEP48_06885</name>
</gene>
<evidence type="ECO:0000259" key="9">
    <source>
        <dbReference type="Pfam" id="PF01171"/>
    </source>
</evidence>
<evidence type="ECO:0000313" key="12">
    <source>
        <dbReference type="Proteomes" id="UP001319870"/>
    </source>
</evidence>
<dbReference type="EC" id="6.3.4.19" evidence="7"/>
<keyword evidence="5 7" id="KW-0067">ATP-binding</keyword>
<keyword evidence="3 7" id="KW-0819">tRNA processing</keyword>
<evidence type="ECO:0000313" key="11">
    <source>
        <dbReference type="EMBL" id="MCA5893079.1"/>
    </source>
</evidence>
<comment type="function">
    <text evidence="7">Ligates lysine onto the cytidine present at position 34 of the AUA codon-specific tRNA(Ile) that contains the anticodon CAU, in an ATP-dependent manner. Cytidine is converted to lysidine, thus changing the amino acid specificity of the tRNA from methionine to isoleucine.</text>
</comment>
<keyword evidence="1 7" id="KW-0963">Cytoplasm</keyword>
<dbReference type="GO" id="GO:0032267">
    <property type="term" value="F:tRNA(Ile)-lysidine synthase activity"/>
    <property type="evidence" value="ECO:0007669"/>
    <property type="project" value="UniProtKB-EC"/>
</dbReference>
<dbReference type="SUPFAM" id="SSF82829">
    <property type="entry name" value="MesJ substrate recognition domain-like"/>
    <property type="match status" value="1"/>
</dbReference>
<keyword evidence="12" id="KW-1185">Reference proteome</keyword>
<feature type="region of interest" description="Disordered" evidence="8">
    <location>
        <begin position="215"/>
        <end position="234"/>
    </location>
</feature>
<dbReference type="InterPro" id="IPR012094">
    <property type="entry name" value="tRNA_Ile_lys_synt"/>
</dbReference>
<feature type="domain" description="tRNA(Ile)-lysidine synthase substrate-binding" evidence="10">
    <location>
        <begin position="323"/>
        <end position="391"/>
    </location>
</feature>
<keyword evidence="4 7" id="KW-0547">Nucleotide-binding</keyword>
<dbReference type="InterPro" id="IPR014729">
    <property type="entry name" value="Rossmann-like_a/b/a_fold"/>
</dbReference>
<evidence type="ECO:0000256" key="8">
    <source>
        <dbReference type="SAM" id="MobiDB-lite"/>
    </source>
</evidence>
<dbReference type="HAMAP" id="MF_01161">
    <property type="entry name" value="tRNA_Ile_lys_synt"/>
    <property type="match status" value="1"/>
</dbReference>
<dbReference type="Proteomes" id="UP001319870">
    <property type="component" value="Unassembled WGS sequence"/>
</dbReference>
<comment type="similarity">
    <text evidence="7">Belongs to the tRNA(Ile)-lysidine synthase family.</text>
</comment>
<dbReference type="RefSeq" id="WP_225564828.1">
    <property type="nucleotide sequence ID" value="NZ_JAIXCQ010000003.1"/>
</dbReference>
<evidence type="ECO:0000256" key="4">
    <source>
        <dbReference type="ARBA" id="ARBA00022741"/>
    </source>
</evidence>